<dbReference type="AlphaFoldDB" id="A0A2S0PFM7"/>
<dbReference type="Pfam" id="PF04965">
    <property type="entry name" value="GPW_gp25"/>
    <property type="match status" value="1"/>
</dbReference>
<evidence type="ECO:0000313" key="2">
    <source>
        <dbReference type="EMBL" id="AVY96172.1"/>
    </source>
</evidence>
<evidence type="ECO:0000259" key="1">
    <source>
        <dbReference type="Pfam" id="PF04965"/>
    </source>
</evidence>
<keyword evidence="3" id="KW-1185">Reference proteome</keyword>
<organism evidence="2 3">
    <name type="scientific">Microvirgula aerodenitrificans</name>
    <dbReference type="NCBI Taxonomy" id="57480"/>
    <lineage>
        <taxon>Bacteria</taxon>
        <taxon>Pseudomonadati</taxon>
        <taxon>Pseudomonadota</taxon>
        <taxon>Betaproteobacteria</taxon>
        <taxon>Neisseriales</taxon>
        <taxon>Aquaspirillaceae</taxon>
        <taxon>Microvirgula</taxon>
    </lineage>
</organism>
<dbReference type="KEGG" id="maer:DAI18_17870"/>
<dbReference type="EMBL" id="CP028519">
    <property type="protein sequence ID" value="AVY96172.1"/>
    <property type="molecule type" value="Genomic_DNA"/>
</dbReference>
<feature type="domain" description="IraD/Gp25-like" evidence="1">
    <location>
        <begin position="14"/>
        <end position="82"/>
    </location>
</feature>
<dbReference type="Gene3D" id="3.10.450.40">
    <property type="match status" value="1"/>
</dbReference>
<protein>
    <submittedName>
        <fullName evidence="2">Phage baseplate protein</fullName>
    </submittedName>
</protein>
<gene>
    <name evidence="2" type="ORF">DAI18_17870</name>
</gene>
<dbReference type="InterPro" id="IPR007048">
    <property type="entry name" value="IraD/Gp25-like"/>
</dbReference>
<dbReference type="OrthoDB" id="9802846at2"/>
<dbReference type="Proteomes" id="UP000244173">
    <property type="component" value="Chromosome"/>
</dbReference>
<proteinExistence type="predicted"/>
<reference evidence="2 3" key="1">
    <citation type="submission" date="2018-04" db="EMBL/GenBank/DDBJ databases">
        <title>Denitrifier Microvirgula.</title>
        <authorList>
            <person name="Anderson E."/>
            <person name="Jang J."/>
            <person name="Ishii S."/>
        </authorList>
    </citation>
    <scope>NUCLEOTIDE SEQUENCE [LARGE SCALE GENOMIC DNA]</scope>
    <source>
        <strain evidence="2 3">BE2.4</strain>
    </source>
</reference>
<sequence>MTGMRRDTGRLVSGIDHLRQSITDILTTPLGSRRMRPEYGSRLPRMVDQPVTAGWISAAQAECARVIGRWEPRLRLQQVTIAAVVDGCISLRLAGEYQGEALILELTA</sequence>
<accession>A0A2S0PFM7</accession>
<name>A0A2S0PFM7_9NEIS</name>
<evidence type="ECO:0000313" key="3">
    <source>
        <dbReference type="Proteomes" id="UP000244173"/>
    </source>
</evidence>
<dbReference type="SUPFAM" id="SSF160719">
    <property type="entry name" value="gpW/gp25-like"/>
    <property type="match status" value="1"/>
</dbReference>